<evidence type="ECO:0000313" key="2">
    <source>
        <dbReference type="EMBL" id="PKT67014.1"/>
    </source>
</evidence>
<evidence type="ECO:0000313" key="3">
    <source>
        <dbReference type="Proteomes" id="UP000236178"/>
    </source>
</evidence>
<accession>A0A2I0SAT7</accession>
<evidence type="ECO:0008006" key="4">
    <source>
        <dbReference type="Google" id="ProtNLM"/>
    </source>
</evidence>
<dbReference type="Proteomes" id="UP000236178">
    <property type="component" value="Unassembled WGS sequence"/>
</dbReference>
<dbReference type="EMBL" id="PJOS01000258">
    <property type="protein sequence ID" value="PKT67014.1"/>
    <property type="molecule type" value="Genomic_DNA"/>
</dbReference>
<feature type="signal peptide" evidence="1">
    <location>
        <begin position="1"/>
        <end position="19"/>
    </location>
</feature>
<reference evidence="2 3" key="1">
    <citation type="submission" date="2017-12" db="EMBL/GenBank/DDBJ databases">
        <title>Streptomyces populusis sp. nov., a novel endophytic actinobacterium isolated from stems of Populus adenopoda Maxim.</title>
        <authorList>
            <person name="Wang Z."/>
        </authorList>
    </citation>
    <scope>NUCLEOTIDE SEQUENCE [LARGE SCALE GENOMIC DNA]</scope>
    <source>
        <strain evidence="2 3">A249</strain>
    </source>
</reference>
<name>A0A2I0SAT7_9ACTN</name>
<dbReference type="NCBIfam" id="NF033206">
    <property type="entry name" value="ScyE_fam"/>
    <property type="match status" value="1"/>
</dbReference>
<protein>
    <recommendedName>
        <fullName evidence="4">ScyD/ScyE family protein</fullName>
    </recommendedName>
</protein>
<proteinExistence type="predicted"/>
<organism evidence="2 3">
    <name type="scientific">Streptomyces populi</name>
    <dbReference type="NCBI Taxonomy" id="2058924"/>
    <lineage>
        <taxon>Bacteria</taxon>
        <taxon>Bacillati</taxon>
        <taxon>Actinomycetota</taxon>
        <taxon>Actinomycetes</taxon>
        <taxon>Kitasatosporales</taxon>
        <taxon>Streptomycetaceae</taxon>
        <taxon>Streptomyces</taxon>
    </lineage>
</organism>
<keyword evidence="3" id="KW-1185">Reference proteome</keyword>
<keyword evidence="1" id="KW-0732">Signal</keyword>
<feature type="non-terminal residue" evidence="2">
    <location>
        <position position="219"/>
    </location>
</feature>
<dbReference type="InterPro" id="IPR048031">
    <property type="entry name" value="ScyD/ScyE-like"/>
</dbReference>
<gene>
    <name evidence="2" type="ORF">CW362_42795</name>
</gene>
<evidence type="ECO:0000256" key="1">
    <source>
        <dbReference type="SAM" id="SignalP"/>
    </source>
</evidence>
<comment type="caution">
    <text evidence="2">The sequence shown here is derived from an EMBL/GenBank/DDBJ whole genome shotgun (WGS) entry which is preliminary data.</text>
</comment>
<feature type="chain" id="PRO_5014169510" description="ScyD/ScyE family protein" evidence="1">
    <location>
        <begin position="20"/>
        <end position="219"/>
    </location>
</feature>
<sequence>MAVVSTVTATAIPSQAASAATGGVVVASGLHNPRDVQIQADGSVLVVEAGSGPATPCPPPAEVGRNRCLGFSGSLYKITGSRQGRVVTGLPSEQINQNYGTSVLTRIGGPVQAEAAGDGSYRISYGLSGLPSDREALGAGSGPLGTLSTTGGKVLGDLAVHELEHNPDAANPGTTEVFSNPWGFARDGRDFLVTDAGANDLIRIHPDGSTETAFAFPTN</sequence>
<dbReference type="AlphaFoldDB" id="A0A2I0SAT7"/>